<dbReference type="Proteomes" id="UP000751190">
    <property type="component" value="Unassembled WGS sequence"/>
</dbReference>
<dbReference type="EMBL" id="JAGTXO010000005">
    <property type="protein sequence ID" value="KAG8467968.1"/>
    <property type="molecule type" value="Genomic_DNA"/>
</dbReference>
<keyword evidence="2" id="KW-1185">Reference proteome</keyword>
<proteinExistence type="predicted"/>
<evidence type="ECO:0000313" key="2">
    <source>
        <dbReference type="Proteomes" id="UP000751190"/>
    </source>
</evidence>
<name>A0A8J5XMU9_DIALT</name>
<protein>
    <submittedName>
        <fullName evidence="1">Uncharacterized protein</fullName>
    </submittedName>
</protein>
<comment type="caution">
    <text evidence="1">The sequence shown here is derived from an EMBL/GenBank/DDBJ whole genome shotgun (WGS) entry which is preliminary data.</text>
</comment>
<evidence type="ECO:0000313" key="1">
    <source>
        <dbReference type="EMBL" id="KAG8467968.1"/>
    </source>
</evidence>
<gene>
    <name evidence="1" type="ORF">KFE25_007020</name>
</gene>
<accession>A0A8J5XMU9</accession>
<dbReference type="OrthoDB" id="10482471at2759"/>
<dbReference type="AlphaFoldDB" id="A0A8J5XMU9"/>
<reference evidence="1" key="1">
    <citation type="submission" date="2021-05" db="EMBL/GenBank/DDBJ databases">
        <title>The genome of the haptophyte Pavlova lutheri (Diacronema luteri, Pavlovales) - a model for lipid biosynthesis in eukaryotic algae.</title>
        <authorList>
            <person name="Hulatt C.J."/>
            <person name="Posewitz M.C."/>
        </authorList>
    </citation>
    <scope>NUCLEOTIDE SEQUENCE</scope>
    <source>
        <strain evidence="1">NIVA-4/92</strain>
    </source>
</reference>
<organism evidence="1 2">
    <name type="scientific">Diacronema lutheri</name>
    <name type="common">Unicellular marine alga</name>
    <name type="synonym">Monochrysis lutheri</name>
    <dbReference type="NCBI Taxonomy" id="2081491"/>
    <lineage>
        <taxon>Eukaryota</taxon>
        <taxon>Haptista</taxon>
        <taxon>Haptophyta</taxon>
        <taxon>Pavlovophyceae</taxon>
        <taxon>Pavlovales</taxon>
        <taxon>Pavlovaceae</taxon>
        <taxon>Diacronema</taxon>
    </lineage>
</organism>
<sequence>MEAHGDGLMTTVVEGGVRTNQMDCARKTHEFFVWAARTHPRTAFFAKIEDDTLLFPARLVQALLPLVGVRRLNWSWMMWAVTDTFGGHMAASADGGQAAARAAVRALHPTRPAWDTTNPPRLFHAGAALGPIDADLLALRDPAPFATGLIDVRSNELARDLLQCAFVDSRPLSDLYDARAT</sequence>